<dbReference type="RefSeq" id="WP_092283101.1">
    <property type="nucleotide sequence ID" value="NZ_LT629763.1"/>
</dbReference>
<keyword evidence="2" id="KW-0812">Transmembrane</keyword>
<evidence type="ECO:0000256" key="1">
    <source>
        <dbReference type="SAM" id="MobiDB-lite"/>
    </source>
</evidence>
<name>A0A1H1LFZ0_9GAMM</name>
<protein>
    <submittedName>
        <fullName evidence="3">Uncharacterized protein</fullName>
    </submittedName>
</protein>
<dbReference type="Proteomes" id="UP000243413">
    <property type="component" value="Chromosome I"/>
</dbReference>
<dbReference type="AlphaFoldDB" id="A0A1H1LFZ0"/>
<keyword evidence="2" id="KW-0472">Membrane</keyword>
<organism evidence="3 4">
    <name type="scientific">Halopseudomonas sabulinigri</name>
    <dbReference type="NCBI Taxonomy" id="472181"/>
    <lineage>
        <taxon>Bacteria</taxon>
        <taxon>Pseudomonadati</taxon>
        <taxon>Pseudomonadota</taxon>
        <taxon>Gammaproteobacteria</taxon>
        <taxon>Pseudomonadales</taxon>
        <taxon>Pseudomonadaceae</taxon>
        <taxon>Halopseudomonas</taxon>
    </lineage>
</organism>
<evidence type="ECO:0000313" key="4">
    <source>
        <dbReference type="Proteomes" id="UP000243413"/>
    </source>
</evidence>
<gene>
    <name evidence="3" type="ORF">SAMN05216271_0209</name>
</gene>
<dbReference type="OrthoDB" id="6181469at2"/>
<dbReference type="STRING" id="472181.SAMN05216271_0209"/>
<evidence type="ECO:0000313" key="3">
    <source>
        <dbReference type="EMBL" id="SDR73337.1"/>
    </source>
</evidence>
<feature type="transmembrane region" description="Helical" evidence="2">
    <location>
        <begin position="12"/>
        <end position="32"/>
    </location>
</feature>
<keyword evidence="2" id="KW-1133">Transmembrane helix</keyword>
<proteinExistence type="predicted"/>
<dbReference type="EMBL" id="LT629763">
    <property type="protein sequence ID" value="SDR73337.1"/>
    <property type="molecule type" value="Genomic_DNA"/>
</dbReference>
<reference evidence="4" key="1">
    <citation type="submission" date="2016-10" db="EMBL/GenBank/DDBJ databases">
        <authorList>
            <person name="Varghese N."/>
            <person name="Submissions S."/>
        </authorList>
    </citation>
    <scope>NUCLEOTIDE SEQUENCE [LARGE SCALE GENOMIC DNA]</scope>
    <source>
        <strain evidence="4">JCM 14963</strain>
    </source>
</reference>
<sequence>MIDWILANQTLFNAGISTITVLVWILYAQLLYSGFRRQRTPRVIINRGRQKDLNALCIISNMSQEAIYVEYILATLRTSHGKVVMDVTDFERSSADVQHEDNDPADTAMAPSENLRDDTRQGPLLSGDFMHIGTFVDLANRLAREAGIKMRGDRPEGDIRLQCLSIQIIALYGPDSRPISATRDFNIHSDEAGTTLTPTSWATRQGVSYLHRRRLGKFVNEMNETNFSVSSSVRKQE</sequence>
<feature type="region of interest" description="Disordered" evidence="1">
    <location>
        <begin position="94"/>
        <end position="117"/>
    </location>
</feature>
<evidence type="ECO:0000256" key="2">
    <source>
        <dbReference type="SAM" id="Phobius"/>
    </source>
</evidence>
<accession>A0A1H1LFZ0</accession>